<dbReference type="PROSITE" id="PS00194">
    <property type="entry name" value="THIOREDOXIN_1"/>
    <property type="match status" value="1"/>
</dbReference>
<dbReference type="InterPro" id="IPR013766">
    <property type="entry name" value="Thioredoxin_domain"/>
</dbReference>
<evidence type="ECO:0000256" key="3">
    <source>
        <dbReference type="ARBA" id="ARBA00023157"/>
    </source>
</evidence>
<accession>A0AA88FEH3</accession>
<dbReference type="InterPro" id="IPR025380">
    <property type="entry name" value="DUF4369"/>
</dbReference>
<dbReference type="EMBL" id="VTWU01000008">
    <property type="protein sequence ID" value="KAA9325851.1"/>
    <property type="molecule type" value="Genomic_DNA"/>
</dbReference>
<protein>
    <submittedName>
        <fullName evidence="7">AhpC/TSA family protein</fullName>
    </submittedName>
</protein>
<comment type="subcellular location">
    <subcellularLocation>
        <location evidence="1">Cell envelope</location>
    </subcellularLocation>
</comment>
<dbReference type="GO" id="GO:0017004">
    <property type="term" value="P:cytochrome complex assembly"/>
    <property type="evidence" value="ECO:0007669"/>
    <property type="project" value="UniProtKB-KW"/>
</dbReference>
<organism evidence="7 8">
    <name type="scientific">Hymenobacter busanensis</name>
    <dbReference type="NCBI Taxonomy" id="2607656"/>
    <lineage>
        <taxon>Bacteria</taxon>
        <taxon>Pseudomonadati</taxon>
        <taxon>Bacteroidota</taxon>
        <taxon>Cytophagia</taxon>
        <taxon>Cytophagales</taxon>
        <taxon>Hymenobacteraceae</taxon>
        <taxon>Hymenobacter</taxon>
    </lineage>
</organism>
<sequence>MLIPMLHSFLCLALLAGSGIRVVPDNPTNNPYELRGHVRDMPAGTKLYVSQYRNLHHLRLDSAVVDAAGQFVLRGQVPEPGIYSLGVSGRREIVSLPLAPGAQLRYEAASAERWAAGQLSGTVDVAFWREFIEYVPYLFEQHKADDRRLRRLRGLIRQNAGSFVGPYVVKNYLARQESQQAFVDSMTAEYVRRLPELSATKVLAENRTKVVPVNKADLAPDINLPAPNGQPVALSSLRGKVVLVDFWASWCGPCRAENPALVRLYQQYQPKGLEIYSVSLDDSAAKWQKAIATDGLPWVHVSDLKGWQSVAGQAYNVTAVPYSVLLDREGRVVAKGLRGPALEKQVAKLLSGR</sequence>
<evidence type="ECO:0000313" key="7">
    <source>
        <dbReference type="EMBL" id="KAA9325851.1"/>
    </source>
</evidence>
<dbReference type="CDD" id="cd02966">
    <property type="entry name" value="TlpA_like_family"/>
    <property type="match status" value="1"/>
</dbReference>
<evidence type="ECO:0000313" key="8">
    <source>
        <dbReference type="Proteomes" id="UP000326380"/>
    </source>
</evidence>
<keyword evidence="2" id="KW-0201">Cytochrome c-type biogenesis</keyword>
<dbReference type="PANTHER" id="PTHR42852">
    <property type="entry name" value="THIOL:DISULFIDE INTERCHANGE PROTEIN DSBE"/>
    <property type="match status" value="1"/>
</dbReference>
<evidence type="ECO:0000256" key="4">
    <source>
        <dbReference type="ARBA" id="ARBA00023284"/>
    </source>
</evidence>
<dbReference type="InterPro" id="IPR050553">
    <property type="entry name" value="Thioredoxin_ResA/DsbE_sf"/>
</dbReference>
<keyword evidence="3" id="KW-1015">Disulfide bond</keyword>
<dbReference type="SUPFAM" id="SSF52833">
    <property type="entry name" value="Thioredoxin-like"/>
    <property type="match status" value="1"/>
</dbReference>
<dbReference type="Pfam" id="PF14289">
    <property type="entry name" value="DUF4369"/>
    <property type="match status" value="1"/>
</dbReference>
<evidence type="ECO:0000256" key="2">
    <source>
        <dbReference type="ARBA" id="ARBA00022748"/>
    </source>
</evidence>
<dbReference type="GO" id="GO:0030313">
    <property type="term" value="C:cell envelope"/>
    <property type="evidence" value="ECO:0007669"/>
    <property type="project" value="UniProtKB-SubCell"/>
</dbReference>
<comment type="caution">
    <text evidence="7">The sequence shown here is derived from an EMBL/GenBank/DDBJ whole genome shotgun (WGS) entry which is preliminary data.</text>
</comment>
<gene>
    <name evidence="7" type="ORF">F0P96_18970</name>
</gene>
<dbReference type="PROSITE" id="PS51352">
    <property type="entry name" value="THIOREDOXIN_2"/>
    <property type="match status" value="1"/>
</dbReference>
<dbReference type="Pfam" id="PF08534">
    <property type="entry name" value="Redoxin"/>
    <property type="match status" value="1"/>
</dbReference>
<feature type="chain" id="PRO_5041704596" evidence="5">
    <location>
        <begin position="17"/>
        <end position="353"/>
    </location>
</feature>
<dbReference type="PANTHER" id="PTHR42852:SF6">
    <property type="entry name" value="THIOL:DISULFIDE INTERCHANGE PROTEIN DSBE"/>
    <property type="match status" value="1"/>
</dbReference>
<keyword evidence="5" id="KW-0732">Signal</keyword>
<keyword evidence="8" id="KW-1185">Reference proteome</keyword>
<feature type="signal peptide" evidence="5">
    <location>
        <begin position="1"/>
        <end position="16"/>
    </location>
</feature>
<keyword evidence="4" id="KW-0676">Redox-active center</keyword>
<dbReference type="Proteomes" id="UP000326380">
    <property type="component" value="Unassembled WGS sequence"/>
</dbReference>
<name>A0AA88FEH3_9BACT</name>
<evidence type="ECO:0000256" key="5">
    <source>
        <dbReference type="SAM" id="SignalP"/>
    </source>
</evidence>
<dbReference type="AlphaFoldDB" id="A0AA88FEH3"/>
<dbReference type="InterPro" id="IPR013740">
    <property type="entry name" value="Redoxin"/>
</dbReference>
<evidence type="ECO:0000259" key="6">
    <source>
        <dbReference type="PROSITE" id="PS51352"/>
    </source>
</evidence>
<feature type="domain" description="Thioredoxin" evidence="6">
    <location>
        <begin position="213"/>
        <end position="353"/>
    </location>
</feature>
<dbReference type="GO" id="GO:0016491">
    <property type="term" value="F:oxidoreductase activity"/>
    <property type="evidence" value="ECO:0007669"/>
    <property type="project" value="InterPro"/>
</dbReference>
<dbReference type="InterPro" id="IPR017937">
    <property type="entry name" value="Thioredoxin_CS"/>
</dbReference>
<proteinExistence type="predicted"/>
<reference evidence="7 8" key="1">
    <citation type="submission" date="2019-09" db="EMBL/GenBank/DDBJ databases">
        <title>Genome sequence of Hymenobacter sp. M3.</title>
        <authorList>
            <person name="Srinivasan S."/>
        </authorList>
    </citation>
    <scope>NUCLEOTIDE SEQUENCE [LARGE SCALE GENOMIC DNA]</scope>
    <source>
        <strain evidence="7 8">M3</strain>
    </source>
</reference>
<dbReference type="InterPro" id="IPR036249">
    <property type="entry name" value="Thioredoxin-like_sf"/>
</dbReference>
<dbReference type="Gene3D" id="3.40.30.10">
    <property type="entry name" value="Glutaredoxin"/>
    <property type="match status" value="1"/>
</dbReference>
<evidence type="ECO:0000256" key="1">
    <source>
        <dbReference type="ARBA" id="ARBA00004196"/>
    </source>
</evidence>